<gene>
    <name evidence="2" type="ORF">J437_LFUL013764</name>
</gene>
<dbReference type="InterPro" id="IPR039212">
    <property type="entry name" value="RBFA_mitochondrial"/>
</dbReference>
<comment type="caution">
    <text evidence="2">The sequence shown here is derived from an EMBL/GenBank/DDBJ whole genome shotgun (WGS) entry which is preliminary data.</text>
</comment>
<dbReference type="SUPFAM" id="SSF89919">
    <property type="entry name" value="Ribosome-binding factor A, RbfA"/>
    <property type="match status" value="1"/>
</dbReference>
<dbReference type="Proteomes" id="UP000792457">
    <property type="component" value="Unassembled WGS sequence"/>
</dbReference>
<protein>
    <recommendedName>
        <fullName evidence="4">Ribosome-binding factor A</fullName>
    </recommendedName>
</protein>
<dbReference type="Gene3D" id="3.30.300.20">
    <property type="match status" value="1"/>
</dbReference>
<organism evidence="2 3">
    <name type="scientific">Ladona fulva</name>
    <name type="common">Scarce chaser dragonfly</name>
    <name type="synonym">Libellula fulva</name>
    <dbReference type="NCBI Taxonomy" id="123851"/>
    <lineage>
        <taxon>Eukaryota</taxon>
        <taxon>Metazoa</taxon>
        <taxon>Ecdysozoa</taxon>
        <taxon>Arthropoda</taxon>
        <taxon>Hexapoda</taxon>
        <taxon>Insecta</taxon>
        <taxon>Pterygota</taxon>
        <taxon>Palaeoptera</taxon>
        <taxon>Odonata</taxon>
        <taxon>Epiprocta</taxon>
        <taxon>Anisoptera</taxon>
        <taxon>Libelluloidea</taxon>
        <taxon>Libellulidae</taxon>
        <taxon>Ladona</taxon>
    </lineage>
</organism>
<evidence type="ECO:0008006" key="4">
    <source>
        <dbReference type="Google" id="ProtNLM"/>
    </source>
</evidence>
<evidence type="ECO:0000256" key="1">
    <source>
        <dbReference type="SAM" id="MobiDB-lite"/>
    </source>
</evidence>
<dbReference type="InterPro" id="IPR015946">
    <property type="entry name" value="KH_dom-like_a/b"/>
</dbReference>
<dbReference type="PANTHER" id="PTHR14725:SF0">
    <property type="entry name" value="RIBOSOME-BINDING FACTOR A, MITOCHONDRIAL-RELATED"/>
    <property type="match status" value="1"/>
</dbReference>
<feature type="region of interest" description="Disordered" evidence="1">
    <location>
        <begin position="259"/>
        <end position="283"/>
    </location>
</feature>
<dbReference type="AlphaFoldDB" id="A0A8K0KEK8"/>
<dbReference type="GO" id="GO:0006364">
    <property type="term" value="P:rRNA processing"/>
    <property type="evidence" value="ECO:0007669"/>
    <property type="project" value="InterPro"/>
</dbReference>
<keyword evidence="3" id="KW-1185">Reference proteome</keyword>
<accession>A0A8K0KEK8</accession>
<dbReference type="InterPro" id="IPR023799">
    <property type="entry name" value="RbfA_dom_sf"/>
</dbReference>
<dbReference type="OrthoDB" id="418445at2759"/>
<proteinExistence type="predicted"/>
<name>A0A8K0KEK8_LADFU</name>
<evidence type="ECO:0000313" key="2">
    <source>
        <dbReference type="EMBL" id="KAG8233552.1"/>
    </source>
</evidence>
<dbReference type="Pfam" id="PF02033">
    <property type="entry name" value="RBFA"/>
    <property type="match status" value="1"/>
</dbReference>
<reference evidence="2" key="1">
    <citation type="submission" date="2013-04" db="EMBL/GenBank/DDBJ databases">
        <authorList>
            <person name="Qu J."/>
            <person name="Murali S.C."/>
            <person name="Bandaranaike D."/>
            <person name="Bellair M."/>
            <person name="Blankenburg K."/>
            <person name="Chao H."/>
            <person name="Dinh H."/>
            <person name="Doddapaneni H."/>
            <person name="Downs B."/>
            <person name="Dugan-Rocha S."/>
            <person name="Elkadiri S."/>
            <person name="Gnanaolivu R.D."/>
            <person name="Hernandez B."/>
            <person name="Javaid M."/>
            <person name="Jayaseelan J.C."/>
            <person name="Lee S."/>
            <person name="Li M."/>
            <person name="Ming W."/>
            <person name="Munidasa M."/>
            <person name="Muniz J."/>
            <person name="Nguyen L."/>
            <person name="Ongeri F."/>
            <person name="Osuji N."/>
            <person name="Pu L.-L."/>
            <person name="Puazo M."/>
            <person name="Qu C."/>
            <person name="Quiroz J."/>
            <person name="Raj R."/>
            <person name="Weissenberger G."/>
            <person name="Xin Y."/>
            <person name="Zou X."/>
            <person name="Han Y."/>
            <person name="Richards S."/>
            <person name="Worley K."/>
            <person name="Muzny D."/>
            <person name="Gibbs R."/>
        </authorList>
    </citation>
    <scope>NUCLEOTIDE SEQUENCE</scope>
    <source>
        <strain evidence="2">Sampled in the wild</strain>
    </source>
</reference>
<dbReference type="EMBL" id="KZ308727">
    <property type="protein sequence ID" value="KAG8233552.1"/>
    <property type="molecule type" value="Genomic_DNA"/>
</dbReference>
<feature type="compositionally biased region" description="Acidic residues" evidence="1">
    <location>
        <begin position="271"/>
        <end position="283"/>
    </location>
</feature>
<reference evidence="2" key="2">
    <citation type="submission" date="2017-10" db="EMBL/GenBank/DDBJ databases">
        <title>Ladona fulva Genome sequencing and assembly.</title>
        <authorList>
            <person name="Murali S."/>
            <person name="Richards S."/>
            <person name="Bandaranaike D."/>
            <person name="Bellair M."/>
            <person name="Blankenburg K."/>
            <person name="Chao H."/>
            <person name="Dinh H."/>
            <person name="Doddapaneni H."/>
            <person name="Dugan-Rocha S."/>
            <person name="Elkadiri S."/>
            <person name="Gnanaolivu R."/>
            <person name="Hernandez B."/>
            <person name="Skinner E."/>
            <person name="Javaid M."/>
            <person name="Lee S."/>
            <person name="Li M."/>
            <person name="Ming W."/>
            <person name="Munidasa M."/>
            <person name="Muniz J."/>
            <person name="Nguyen L."/>
            <person name="Hughes D."/>
            <person name="Osuji N."/>
            <person name="Pu L.-L."/>
            <person name="Puazo M."/>
            <person name="Qu C."/>
            <person name="Quiroz J."/>
            <person name="Raj R."/>
            <person name="Weissenberger G."/>
            <person name="Xin Y."/>
            <person name="Zou X."/>
            <person name="Han Y."/>
            <person name="Worley K."/>
            <person name="Muzny D."/>
            <person name="Gibbs R."/>
        </authorList>
    </citation>
    <scope>NUCLEOTIDE SEQUENCE</scope>
    <source>
        <strain evidence="2">Sampled in the wild</strain>
    </source>
</reference>
<dbReference type="PANTHER" id="PTHR14725">
    <property type="entry name" value="RIBOSOME-BINDING FACTOR A, MITOCHONDRIAL-RELATED"/>
    <property type="match status" value="1"/>
</dbReference>
<sequence>MSWCKVSSKINSLGILQFRSFSWSSVALVPSKEARVMNKFLKGSLKRRSWFPSKEISASSLPSDFLPRKGERNHRRINILNKLFMRYVSDIMSTGEVSNEIAGLRLEISKVKISSDFGTLNVFWVTKGTKIDSEIEDILQRNAGKLRHELTQLRVIGNVPAVQFVKDKSLSKLTELDGILSKADFGDEFEPSDSSFGLISEFVVKSEVPPEMQDNILKEDSIVDLDPLPPMATDVLGFNHEMVMQKVLRSMNKSLALHRRKPECSHSDGLAESDPDLPAESESEIQPSILGEGNHEKLALDKLELKKFVSRRMALQRKLSKPPKDHQWVTQPLHTEKFEDEDLDDEGLYGVSSKLRELEFDSDNFDDVMENNDSYLFNRKDT</sequence>
<dbReference type="InterPro" id="IPR000238">
    <property type="entry name" value="RbfA"/>
</dbReference>
<evidence type="ECO:0000313" key="3">
    <source>
        <dbReference type="Proteomes" id="UP000792457"/>
    </source>
</evidence>